<dbReference type="Proteomes" id="UP000436822">
    <property type="component" value="Unassembled WGS sequence"/>
</dbReference>
<reference evidence="1 2" key="1">
    <citation type="submission" date="2019-12" db="EMBL/GenBank/DDBJ databases">
        <title>Litoreibacter badius sp. nov., a novel bacteriochlorophyll a-containing bacterium in the genus Litoreibacter.</title>
        <authorList>
            <person name="Kanamuro M."/>
            <person name="Takabe Y."/>
            <person name="Mori K."/>
            <person name="Takaichi S."/>
            <person name="Hanada S."/>
        </authorList>
    </citation>
    <scope>NUCLEOTIDE SEQUENCE [LARGE SCALE GENOMIC DNA]</scope>
    <source>
        <strain evidence="1 2">K6</strain>
    </source>
</reference>
<name>A0A6N6JA98_9RHOB</name>
<proteinExistence type="predicted"/>
<dbReference type="OrthoDB" id="8261795at2"/>
<organism evidence="1 2">
    <name type="scientific">Litoreibacter roseus</name>
    <dbReference type="NCBI Taxonomy" id="2601869"/>
    <lineage>
        <taxon>Bacteria</taxon>
        <taxon>Pseudomonadati</taxon>
        <taxon>Pseudomonadota</taxon>
        <taxon>Alphaproteobacteria</taxon>
        <taxon>Rhodobacterales</taxon>
        <taxon>Roseobacteraceae</taxon>
        <taxon>Litoreibacter</taxon>
    </lineage>
</organism>
<protein>
    <recommendedName>
        <fullName evidence="3">Transposase</fullName>
    </recommendedName>
</protein>
<evidence type="ECO:0000313" key="1">
    <source>
        <dbReference type="EMBL" id="GFE63163.1"/>
    </source>
</evidence>
<dbReference type="EMBL" id="BLJE01000001">
    <property type="protein sequence ID" value="GFE63163.1"/>
    <property type="molecule type" value="Genomic_DNA"/>
</dbReference>
<dbReference type="AlphaFoldDB" id="A0A6N6JA98"/>
<dbReference type="RefSeq" id="WP_159804130.1">
    <property type="nucleotide sequence ID" value="NZ_BLJE01000001.1"/>
</dbReference>
<evidence type="ECO:0000313" key="2">
    <source>
        <dbReference type="Proteomes" id="UP000436822"/>
    </source>
</evidence>
<accession>A0A6N6JA98</accession>
<sequence>MTPTTVCLDLAKNVFHVHVADASGHTIDSKKLARRGLLSFWGAWGSNSRELS</sequence>
<gene>
    <name evidence="1" type="ORF">KIN_02370</name>
</gene>
<comment type="caution">
    <text evidence="1">The sequence shown here is derived from an EMBL/GenBank/DDBJ whole genome shotgun (WGS) entry which is preliminary data.</text>
</comment>
<evidence type="ECO:0008006" key="3">
    <source>
        <dbReference type="Google" id="ProtNLM"/>
    </source>
</evidence>
<keyword evidence="2" id="KW-1185">Reference proteome</keyword>